<dbReference type="Proteomes" id="UP000317650">
    <property type="component" value="Chromosome 11"/>
</dbReference>
<keyword evidence="2" id="KW-1185">Reference proteome</keyword>
<dbReference type="STRING" id="52838.A0A4S8J6B7"/>
<dbReference type="InterPro" id="IPR008586">
    <property type="entry name" value="DUF868_pln"/>
</dbReference>
<protein>
    <recommendedName>
        <fullName evidence="3">DUF868 domain-containing protein</fullName>
    </recommendedName>
</protein>
<evidence type="ECO:0008006" key="3">
    <source>
        <dbReference type="Google" id="ProtNLM"/>
    </source>
</evidence>
<dbReference type="AlphaFoldDB" id="A0A4S8J6B7"/>
<evidence type="ECO:0000313" key="2">
    <source>
        <dbReference type="Proteomes" id="UP000317650"/>
    </source>
</evidence>
<gene>
    <name evidence="1" type="ORF">C4D60_Mb11t23580</name>
</gene>
<name>A0A4S8J6B7_MUSBA</name>
<proteinExistence type="predicted"/>
<dbReference type="PANTHER" id="PTHR31972:SF48">
    <property type="entry name" value="OS04G0407500 PROTEIN"/>
    <property type="match status" value="1"/>
</dbReference>
<comment type="caution">
    <text evidence="1">The sequence shown here is derived from an EMBL/GenBank/DDBJ whole genome shotgun (WGS) entry which is preliminary data.</text>
</comment>
<reference evidence="1 2" key="1">
    <citation type="journal article" date="2019" name="Nat. Plants">
        <title>Genome sequencing of Musa balbisiana reveals subgenome evolution and function divergence in polyploid bananas.</title>
        <authorList>
            <person name="Yao X."/>
        </authorList>
    </citation>
    <scope>NUCLEOTIDE SEQUENCE [LARGE SCALE GENOMIC DNA]</scope>
    <source>
        <strain evidence="2">cv. DH-PKW</strain>
        <tissue evidence="1">Leaves</tissue>
    </source>
</reference>
<dbReference type="EMBL" id="PYDT01000007">
    <property type="protein sequence ID" value="THU57041.1"/>
    <property type="molecule type" value="Genomic_DNA"/>
</dbReference>
<dbReference type="PANTHER" id="PTHR31972">
    <property type="entry name" value="EXPRESSED PROTEIN"/>
    <property type="match status" value="1"/>
</dbReference>
<dbReference type="Pfam" id="PF05910">
    <property type="entry name" value="DUF868"/>
    <property type="match status" value="1"/>
</dbReference>
<organism evidence="1 2">
    <name type="scientific">Musa balbisiana</name>
    <name type="common">Banana</name>
    <dbReference type="NCBI Taxonomy" id="52838"/>
    <lineage>
        <taxon>Eukaryota</taxon>
        <taxon>Viridiplantae</taxon>
        <taxon>Streptophyta</taxon>
        <taxon>Embryophyta</taxon>
        <taxon>Tracheophyta</taxon>
        <taxon>Spermatophyta</taxon>
        <taxon>Magnoliopsida</taxon>
        <taxon>Liliopsida</taxon>
        <taxon>Zingiberales</taxon>
        <taxon>Musaceae</taxon>
        <taxon>Musa</taxon>
    </lineage>
</organism>
<sequence>MRDLAGCFASQAARVAEASCSATGNSSSVAERPIQNAVTCFYRTVLSTHKELLTRVVWSKHHQAAASLSVTIQDSTSNAVESQLLQKTKGSRCFVAGDSVIGLHWDISAAKYEMGPEPAKDFYVVMIADAKFALLLGDMCGEFMKKDEGGALPVAEFSVVSRREQVRGATLYSTRAQFVGDGKKHEILIRCKGDELDGDDSELHVAVDKKILVSVKRLKWNFRGNQTIFVDGSTIDVMWDVHGWWFCDSSHCALFMFRTRNSPQRRLWSEEELAQGMMSGFSLLIQAFKSHQ</sequence>
<evidence type="ECO:0000313" key="1">
    <source>
        <dbReference type="EMBL" id="THU57041.1"/>
    </source>
</evidence>
<accession>A0A4S8J6B7</accession>